<evidence type="ECO:0000313" key="7">
    <source>
        <dbReference type="EMBL" id="MCM2374506.1"/>
    </source>
</evidence>
<evidence type="ECO:0000256" key="4">
    <source>
        <dbReference type="ARBA" id="ARBA00022840"/>
    </source>
</evidence>
<evidence type="ECO:0000259" key="6">
    <source>
        <dbReference type="PROSITE" id="PS50011"/>
    </source>
</evidence>
<dbReference type="SUPFAM" id="SSF56112">
    <property type="entry name" value="Protein kinase-like (PK-like)"/>
    <property type="match status" value="1"/>
</dbReference>
<dbReference type="CDD" id="cd14014">
    <property type="entry name" value="STKc_PknB_like"/>
    <property type="match status" value="1"/>
</dbReference>
<dbReference type="Gene3D" id="1.10.510.10">
    <property type="entry name" value="Transferase(Phosphotransferase) domain 1"/>
    <property type="match status" value="1"/>
</dbReference>
<dbReference type="SMART" id="SM00220">
    <property type="entry name" value="S_TKc"/>
    <property type="match status" value="1"/>
</dbReference>
<reference evidence="7 8" key="1">
    <citation type="journal article" date="2022" name="Syst. Appl. Microbiol.">
        <title>Rhodopirellula aestuarii sp. nov., a novel member of the genus Rhodopirellula isolated from brackish sediments collected in the Tagus River estuary, Portugal.</title>
        <authorList>
            <person name="Vitorino I.R."/>
            <person name="Klimek D."/>
            <person name="Calusinska M."/>
            <person name="Lobo-da-Cunha A."/>
            <person name="Vasconcelos V."/>
            <person name="Lage O.M."/>
        </authorList>
    </citation>
    <scope>NUCLEOTIDE SEQUENCE [LARGE SCALE GENOMIC DNA]</scope>
    <source>
        <strain evidence="7 8">ICT_H3.1</strain>
    </source>
</reference>
<dbReference type="EMBL" id="JAMQBK010000088">
    <property type="protein sequence ID" value="MCM2374506.1"/>
    <property type="molecule type" value="Genomic_DNA"/>
</dbReference>
<dbReference type="RefSeq" id="WP_250932398.1">
    <property type="nucleotide sequence ID" value="NZ_JAMQBK010000088.1"/>
</dbReference>
<protein>
    <submittedName>
        <fullName evidence="7">Protein kinase</fullName>
    </submittedName>
</protein>
<dbReference type="Gene3D" id="3.30.200.20">
    <property type="entry name" value="Phosphorylase Kinase, domain 1"/>
    <property type="match status" value="1"/>
</dbReference>
<name>A0ABT0UCC9_9BACT</name>
<evidence type="ECO:0000256" key="1">
    <source>
        <dbReference type="ARBA" id="ARBA00022679"/>
    </source>
</evidence>
<dbReference type="PANTHER" id="PTHR43289:SF6">
    <property type="entry name" value="SERINE_THREONINE-PROTEIN KINASE NEKL-3"/>
    <property type="match status" value="1"/>
</dbReference>
<dbReference type="PROSITE" id="PS50011">
    <property type="entry name" value="PROTEIN_KINASE_DOM"/>
    <property type="match status" value="1"/>
</dbReference>
<keyword evidence="4" id="KW-0067">ATP-binding</keyword>
<organism evidence="7 8">
    <name type="scientific">Aporhodopirellula aestuarii</name>
    <dbReference type="NCBI Taxonomy" id="2950107"/>
    <lineage>
        <taxon>Bacteria</taxon>
        <taxon>Pseudomonadati</taxon>
        <taxon>Planctomycetota</taxon>
        <taxon>Planctomycetia</taxon>
        <taxon>Pirellulales</taxon>
        <taxon>Pirellulaceae</taxon>
        <taxon>Aporhodopirellula</taxon>
    </lineage>
</organism>
<keyword evidence="5" id="KW-0812">Transmembrane</keyword>
<feature type="transmembrane region" description="Helical" evidence="5">
    <location>
        <begin position="351"/>
        <end position="370"/>
    </location>
</feature>
<dbReference type="GO" id="GO:0016301">
    <property type="term" value="F:kinase activity"/>
    <property type="evidence" value="ECO:0007669"/>
    <property type="project" value="UniProtKB-KW"/>
</dbReference>
<dbReference type="InterPro" id="IPR011009">
    <property type="entry name" value="Kinase-like_dom_sf"/>
</dbReference>
<keyword evidence="5" id="KW-1133">Transmembrane helix</keyword>
<dbReference type="PANTHER" id="PTHR43289">
    <property type="entry name" value="MITOGEN-ACTIVATED PROTEIN KINASE KINASE KINASE 20-RELATED"/>
    <property type="match status" value="1"/>
</dbReference>
<dbReference type="Proteomes" id="UP001202961">
    <property type="component" value="Unassembled WGS sequence"/>
</dbReference>
<comment type="caution">
    <text evidence="7">The sequence shown here is derived from an EMBL/GenBank/DDBJ whole genome shotgun (WGS) entry which is preliminary data.</text>
</comment>
<keyword evidence="3 7" id="KW-0418">Kinase</keyword>
<evidence type="ECO:0000256" key="5">
    <source>
        <dbReference type="SAM" id="Phobius"/>
    </source>
</evidence>
<proteinExistence type="predicted"/>
<evidence type="ECO:0000313" key="8">
    <source>
        <dbReference type="Proteomes" id="UP001202961"/>
    </source>
</evidence>
<keyword evidence="5" id="KW-0472">Membrane</keyword>
<keyword evidence="1" id="KW-0808">Transferase</keyword>
<feature type="domain" description="Protein kinase" evidence="6">
    <location>
        <begin position="63"/>
        <end position="325"/>
    </location>
</feature>
<gene>
    <name evidence="7" type="ORF">NB063_28125</name>
</gene>
<evidence type="ECO:0000256" key="2">
    <source>
        <dbReference type="ARBA" id="ARBA00022741"/>
    </source>
</evidence>
<accession>A0ABT0UCC9</accession>
<sequence length="704" mass="79956">MKSDLSHDSWDETSEEAFSRIDPLAKLLYEASNEISADEIDEHSALGDICPLYTAILKIEDRYQNPELIGRGGMKEVFRVYDAKTVRHVALAKPLPKFSHDQYDAFLREAHLTGRLKHPCIINLFDMDVDSEGRPFFTMEFKQGRSLRAVLDELRHGRERDRFTLRKRLMLFMRVCEAIAYAHSQRVLHLDIKPENIQIGEFGETQVCDWGLGVVMPSDDSQHDSEVFLDPDLYGPLLDAVKGTPTYMSPEQKDRRARKTPQMDIYALGCVLCEVVTLDSISTFRKSRPPIDSALLAMIDKATANTPADRYADVNCLQEDISRFLAGYSASVEQSSVLREIGLFWRRHRDVCAVALGAVTILLLCAAFFITQLRQKHQTAVAARADAERAWIRADTERALATVAQKNAELAQRRAEDSLAMYVVEKNKSEERLKAQVQSAVALSDDLTSIPLIPQDTFATTVELSMQHIDAVLSNEPPPESRVWHKKFWLYFLKQDFPSATQLLDEEKGVEPDLADFAREYNEKVHTNNFLATPDFVQLISDLCHSSRFRAPLAEKMLIYDLQYPRPIEDRVKIVRSWVLINNHEPDDLELNYDAVTHALRLRGNVRSLVRTLSSPWPPGVRVNLLYTLNPKMLDVRGTKISDLTELSDLDLIHLDIRDTKVTDLSPLVPSRSLRSVIVSAGQFPDAQLALLRDTTDIEVVEQQ</sequence>
<dbReference type="Pfam" id="PF00069">
    <property type="entry name" value="Pkinase"/>
    <property type="match status" value="1"/>
</dbReference>
<evidence type="ECO:0000256" key="3">
    <source>
        <dbReference type="ARBA" id="ARBA00022777"/>
    </source>
</evidence>
<keyword evidence="2" id="KW-0547">Nucleotide-binding</keyword>
<keyword evidence="8" id="KW-1185">Reference proteome</keyword>
<dbReference type="InterPro" id="IPR000719">
    <property type="entry name" value="Prot_kinase_dom"/>
</dbReference>